<keyword evidence="3" id="KW-1185">Reference proteome</keyword>
<dbReference type="InterPro" id="IPR005097">
    <property type="entry name" value="Sacchrp_dh_NADP-bd"/>
</dbReference>
<dbReference type="Pfam" id="PF03435">
    <property type="entry name" value="Sacchrp_dh_NADP"/>
    <property type="match status" value="1"/>
</dbReference>
<sequence>MADREFDLTLFGASGFVGRLVAEHLARTAPAGLRIALAGRSQERLARVRAELPGAAADWPLVLADSDDRASLRALATRTRVVVSTVGPYLRHGIPLVEACAELGTDYADLSGEVLFVREIVYRCHDAAVASGARIVVSCGFDAVPSDLAVHLLHERALADGAGALTDTTLRVRRLAGGLSGGTIDSMRLQLARMRGDRSAQRIVSDPAALSGGREAAPGQPDLWRHFADDETGTWNAPFVMAGYNTRLVRRSDALLGGAYGARFRYREVVPTGRGLRGRARAALLAAGLRAAMAGMATPGIRDVLDQLLPAPGEGPSAERRRTGSFVMETRTRTEHGRRYTATVAAEGDPGYAATSVMLGQAGLALAVDAERCSEQGGVLTPAVALGGVLAERLCAQGFTLEVHEV</sequence>
<protein>
    <submittedName>
        <fullName evidence="2">Uncharacterized conserved protein</fullName>
    </submittedName>
</protein>
<dbReference type="Gene3D" id="3.40.50.720">
    <property type="entry name" value="NAD(P)-binding Rossmann-like Domain"/>
    <property type="match status" value="1"/>
</dbReference>
<evidence type="ECO:0000313" key="3">
    <source>
        <dbReference type="Proteomes" id="UP000198506"/>
    </source>
</evidence>
<organism evidence="2 3">
    <name type="scientific">Agrococcus baldri</name>
    <dbReference type="NCBI Taxonomy" id="153730"/>
    <lineage>
        <taxon>Bacteria</taxon>
        <taxon>Bacillati</taxon>
        <taxon>Actinomycetota</taxon>
        <taxon>Actinomycetes</taxon>
        <taxon>Micrococcales</taxon>
        <taxon>Microbacteriaceae</taxon>
        <taxon>Agrococcus</taxon>
    </lineage>
</organism>
<dbReference type="GO" id="GO:0005886">
    <property type="term" value="C:plasma membrane"/>
    <property type="evidence" value="ECO:0007669"/>
    <property type="project" value="TreeGrafter"/>
</dbReference>
<dbReference type="SUPFAM" id="SSF51735">
    <property type="entry name" value="NAD(P)-binding Rossmann-fold domains"/>
    <property type="match status" value="1"/>
</dbReference>
<name>A0AA94HP94_9MICO</name>
<dbReference type="RefSeq" id="WP_092919309.1">
    <property type="nucleotide sequence ID" value="NZ_FOZN01000004.1"/>
</dbReference>
<evidence type="ECO:0000259" key="1">
    <source>
        <dbReference type="Pfam" id="PF03435"/>
    </source>
</evidence>
<dbReference type="AlphaFoldDB" id="A0AA94HP94"/>
<proteinExistence type="predicted"/>
<dbReference type="InterPro" id="IPR051276">
    <property type="entry name" value="Saccharopine_DH-like_oxidrdct"/>
</dbReference>
<dbReference type="Proteomes" id="UP000198506">
    <property type="component" value="Unassembled WGS sequence"/>
</dbReference>
<dbReference type="EMBL" id="FOZN01000004">
    <property type="protein sequence ID" value="SFS18136.1"/>
    <property type="molecule type" value="Genomic_DNA"/>
</dbReference>
<dbReference type="InterPro" id="IPR036291">
    <property type="entry name" value="NAD(P)-bd_dom_sf"/>
</dbReference>
<evidence type="ECO:0000313" key="2">
    <source>
        <dbReference type="EMBL" id="SFS18136.1"/>
    </source>
</evidence>
<gene>
    <name evidence="2" type="ORF">SAMN04487783_2541</name>
</gene>
<dbReference type="GO" id="GO:0009247">
    <property type="term" value="P:glycolipid biosynthetic process"/>
    <property type="evidence" value="ECO:0007669"/>
    <property type="project" value="TreeGrafter"/>
</dbReference>
<reference evidence="2 3" key="1">
    <citation type="submission" date="2016-10" db="EMBL/GenBank/DDBJ databases">
        <authorList>
            <person name="Varghese N."/>
            <person name="Submissions S."/>
        </authorList>
    </citation>
    <scope>NUCLEOTIDE SEQUENCE [LARGE SCALE GENOMIC DNA]</scope>
    <source>
        <strain evidence="2 3">IAM 15147</strain>
    </source>
</reference>
<dbReference type="PANTHER" id="PTHR12286">
    <property type="entry name" value="SACCHAROPINE DEHYDROGENASE-LIKE OXIDOREDUCTASE"/>
    <property type="match status" value="1"/>
</dbReference>
<comment type="caution">
    <text evidence="2">The sequence shown here is derived from an EMBL/GenBank/DDBJ whole genome shotgun (WGS) entry which is preliminary data.</text>
</comment>
<accession>A0AA94HP94</accession>
<feature type="domain" description="Saccharopine dehydrogenase NADP binding" evidence="1">
    <location>
        <begin position="10"/>
        <end position="135"/>
    </location>
</feature>
<dbReference type="PANTHER" id="PTHR12286:SF5">
    <property type="entry name" value="SACCHAROPINE DEHYDROGENASE-LIKE OXIDOREDUCTASE"/>
    <property type="match status" value="1"/>
</dbReference>